<keyword evidence="5" id="KW-1185">Reference proteome</keyword>
<evidence type="ECO:0000256" key="2">
    <source>
        <dbReference type="ARBA" id="ARBA00006763"/>
    </source>
</evidence>
<dbReference type="AlphaFoldDB" id="C1AEP1"/>
<name>C1AEP1_GEMAT</name>
<dbReference type="Pfam" id="PF03641">
    <property type="entry name" value="Lysine_decarbox"/>
    <property type="match status" value="1"/>
</dbReference>
<evidence type="ECO:0000313" key="4">
    <source>
        <dbReference type="EMBL" id="BAH40968.1"/>
    </source>
</evidence>
<comment type="catalytic activity">
    <reaction evidence="1">
        <text>AMP + H2O = D-ribose 5-phosphate + adenine</text>
        <dbReference type="Rhea" id="RHEA:20129"/>
        <dbReference type="ChEBI" id="CHEBI:15377"/>
        <dbReference type="ChEBI" id="CHEBI:16708"/>
        <dbReference type="ChEBI" id="CHEBI:78346"/>
        <dbReference type="ChEBI" id="CHEBI:456215"/>
        <dbReference type="EC" id="3.2.2.4"/>
    </reaction>
</comment>
<gene>
    <name evidence="4" type="ordered locus">GAU_3926</name>
</gene>
<dbReference type="GO" id="GO:0009691">
    <property type="term" value="P:cytokinin biosynthetic process"/>
    <property type="evidence" value="ECO:0007669"/>
    <property type="project" value="UniProtKB-UniRule"/>
</dbReference>
<proteinExistence type="inferred from homology"/>
<dbReference type="InterPro" id="IPR031100">
    <property type="entry name" value="LOG_fam"/>
</dbReference>
<dbReference type="GO" id="GO:0005829">
    <property type="term" value="C:cytosol"/>
    <property type="evidence" value="ECO:0007669"/>
    <property type="project" value="TreeGrafter"/>
</dbReference>
<evidence type="ECO:0000256" key="1">
    <source>
        <dbReference type="ARBA" id="ARBA00000274"/>
    </source>
</evidence>
<accession>C1AEP1</accession>
<dbReference type="HOGENOM" id="CLU_058336_4_2_0"/>
<dbReference type="Gene3D" id="3.40.50.450">
    <property type="match status" value="1"/>
</dbReference>
<dbReference type="SUPFAM" id="SSF102405">
    <property type="entry name" value="MCP/YpsA-like"/>
    <property type="match status" value="1"/>
</dbReference>
<dbReference type="STRING" id="379066.GAU_3926"/>
<dbReference type="EMBL" id="AP009153">
    <property type="protein sequence ID" value="BAH40968.1"/>
    <property type="molecule type" value="Genomic_DNA"/>
</dbReference>
<evidence type="ECO:0000313" key="5">
    <source>
        <dbReference type="Proteomes" id="UP000002209"/>
    </source>
</evidence>
<dbReference type="NCBIfam" id="TIGR00730">
    <property type="entry name" value="Rossman fold protein, TIGR00730 family"/>
    <property type="match status" value="1"/>
</dbReference>
<keyword evidence="3" id="KW-0378">Hydrolase</keyword>
<dbReference type="InterPro" id="IPR005269">
    <property type="entry name" value="LOG"/>
</dbReference>
<dbReference type="KEGG" id="gau:GAU_3926"/>
<dbReference type="Proteomes" id="UP000002209">
    <property type="component" value="Chromosome"/>
</dbReference>
<dbReference type="PANTHER" id="PTHR31223">
    <property type="entry name" value="LOG FAMILY PROTEIN YJL055W"/>
    <property type="match status" value="1"/>
</dbReference>
<sequence>MNSPADTAPALESIAPIAPLHRIGIYCASNEGARPAYLEAARRVGALLAARGLAVVYGGGRTGLMGAVADSAMAAGGEVIGVMPHGLVQREVAHTGLTALHIVDSMHERKAMMAELSDAFMVLPGGIGTFEEFFETWSWAQLGVHRKPIGLLDVDGFWAPLQRLLDQAEEEGFLRGTPRRWLLSHDDPAQLLEAFSTFDAPVVRRWMRLGET</sequence>
<protein>
    <recommendedName>
        <fullName evidence="3">Cytokinin riboside 5'-monophosphate phosphoribohydrolase</fullName>
        <ecNumber evidence="3">3.2.2.n1</ecNumber>
    </recommendedName>
</protein>
<organism evidence="4 5">
    <name type="scientific">Gemmatimonas aurantiaca (strain DSM 14586 / JCM 11422 / NBRC 100505 / T-27)</name>
    <dbReference type="NCBI Taxonomy" id="379066"/>
    <lineage>
        <taxon>Bacteria</taxon>
        <taxon>Pseudomonadati</taxon>
        <taxon>Gemmatimonadota</taxon>
        <taxon>Gemmatimonadia</taxon>
        <taxon>Gemmatimonadales</taxon>
        <taxon>Gemmatimonadaceae</taxon>
        <taxon>Gemmatimonas</taxon>
    </lineage>
</organism>
<evidence type="ECO:0000256" key="3">
    <source>
        <dbReference type="RuleBase" id="RU363015"/>
    </source>
</evidence>
<dbReference type="RefSeq" id="WP_015895735.1">
    <property type="nucleotide sequence ID" value="NC_012489.1"/>
</dbReference>
<dbReference type="eggNOG" id="COG1611">
    <property type="taxonomic scope" value="Bacteria"/>
</dbReference>
<dbReference type="GO" id="GO:0008714">
    <property type="term" value="F:AMP nucleosidase activity"/>
    <property type="evidence" value="ECO:0007669"/>
    <property type="project" value="UniProtKB-EC"/>
</dbReference>
<dbReference type="PANTHER" id="PTHR31223:SF70">
    <property type="entry name" value="LOG FAMILY PROTEIN YJL055W"/>
    <property type="match status" value="1"/>
</dbReference>
<dbReference type="EC" id="3.2.2.n1" evidence="3"/>
<keyword evidence="3" id="KW-0203">Cytokinin biosynthesis</keyword>
<reference evidence="5" key="1">
    <citation type="submission" date="2006-03" db="EMBL/GenBank/DDBJ databases">
        <title>Complete genome sequence of Gemmatimonas aurantiaca T-27 that represents a novel phylum Gemmatimonadetes.</title>
        <authorList>
            <person name="Takasaki K."/>
            <person name="Ichikawa N."/>
            <person name="Miura H."/>
            <person name="Matsushita S."/>
            <person name="Watanabe Y."/>
            <person name="Oguchi A."/>
            <person name="Ankai A."/>
            <person name="Yashiro I."/>
            <person name="Takahashi M."/>
            <person name="Terui Y."/>
            <person name="Fukui S."/>
            <person name="Yokoyama H."/>
            <person name="Tanikawa S."/>
            <person name="Hanada S."/>
            <person name="Kamagata Y."/>
            <person name="Fujita N."/>
        </authorList>
    </citation>
    <scope>NUCLEOTIDE SEQUENCE [LARGE SCALE GENOMIC DNA]</scope>
    <source>
        <strain evidence="5">T-27 / DSM 14586 / JCM 11422 / NBRC 100505</strain>
    </source>
</reference>
<comment type="similarity">
    <text evidence="2 3">Belongs to the LOG family.</text>
</comment>